<accession>A0A3D8QV81</accession>
<gene>
    <name evidence="1" type="ORF">BP5796_10262</name>
</gene>
<comment type="caution">
    <text evidence="1">The sequence shown here is derived from an EMBL/GenBank/DDBJ whole genome shotgun (WGS) entry which is preliminary data.</text>
</comment>
<dbReference type="AlphaFoldDB" id="A0A3D8QV81"/>
<sequence length="123" mass="13839">MRLLTRRAPTSLPIRRTLTTTRYPSLTIYRPLIAQRSPSILLSTAQRRHESSSTIQGTIGKGEAGVGDEVARSQDALKAPEHLNAKEREIFDQLARELDPVELDVRRPSFLTPGGWPEAFFTR</sequence>
<proteinExistence type="predicted"/>
<name>A0A3D8QV81_9HELO</name>
<dbReference type="OrthoDB" id="203381at2759"/>
<dbReference type="EMBL" id="PDLN01000015">
    <property type="protein sequence ID" value="RDW65570.1"/>
    <property type="molecule type" value="Genomic_DNA"/>
</dbReference>
<evidence type="ECO:0000313" key="2">
    <source>
        <dbReference type="Proteomes" id="UP000256328"/>
    </source>
</evidence>
<organism evidence="1 2">
    <name type="scientific">Coleophoma crateriformis</name>
    <dbReference type="NCBI Taxonomy" id="565419"/>
    <lineage>
        <taxon>Eukaryota</taxon>
        <taxon>Fungi</taxon>
        <taxon>Dikarya</taxon>
        <taxon>Ascomycota</taxon>
        <taxon>Pezizomycotina</taxon>
        <taxon>Leotiomycetes</taxon>
        <taxon>Helotiales</taxon>
        <taxon>Dermateaceae</taxon>
        <taxon>Coleophoma</taxon>
    </lineage>
</organism>
<protein>
    <submittedName>
        <fullName evidence="1">Uncharacterized protein</fullName>
    </submittedName>
</protein>
<reference evidence="1 2" key="1">
    <citation type="journal article" date="2018" name="IMA Fungus">
        <title>IMA Genome-F 9: Draft genome sequence of Annulohypoxylon stygium, Aspergillus mulundensis, Berkeleyomyces basicola (syn. Thielaviopsis basicola), Ceratocystis smalleyi, two Cercospora beticola strains, Coleophoma cylindrospora, Fusarium fracticaudum, Phialophora cf. hyalina, and Morchella septimelata.</title>
        <authorList>
            <person name="Wingfield B.D."/>
            <person name="Bills G.F."/>
            <person name="Dong Y."/>
            <person name="Huang W."/>
            <person name="Nel W.J."/>
            <person name="Swalarsk-Parry B.S."/>
            <person name="Vaghefi N."/>
            <person name="Wilken P.M."/>
            <person name="An Z."/>
            <person name="de Beer Z.W."/>
            <person name="De Vos L."/>
            <person name="Chen L."/>
            <person name="Duong T.A."/>
            <person name="Gao Y."/>
            <person name="Hammerbacher A."/>
            <person name="Kikkert J.R."/>
            <person name="Li Y."/>
            <person name="Li H."/>
            <person name="Li K."/>
            <person name="Li Q."/>
            <person name="Liu X."/>
            <person name="Ma X."/>
            <person name="Naidoo K."/>
            <person name="Pethybridge S.J."/>
            <person name="Sun J."/>
            <person name="Steenkamp E.T."/>
            <person name="van der Nest M.A."/>
            <person name="van Wyk S."/>
            <person name="Wingfield M.J."/>
            <person name="Xiong C."/>
            <person name="Yue Q."/>
            <person name="Zhang X."/>
        </authorList>
    </citation>
    <scope>NUCLEOTIDE SEQUENCE [LARGE SCALE GENOMIC DNA]</scope>
    <source>
        <strain evidence="1 2">BP5796</strain>
    </source>
</reference>
<evidence type="ECO:0000313" key="1">
    <source>
        <dbReference type="EMBL" id="RDW65570.1"/>
    </source>
</evidence>
<keyword evidence="2" id="KW-1185">Reference proteome</keyword>
<dbReference type="Proteomes" id="UP000256328">
    <property type="component" value="Unassembled WGS sequence"/>
</dbReference>